<dbReference type="KEGG" id="awe:JG540_09995"/>
<dbReference type="AlphaFoldDB" id="A0A7T7M9C5"/>
<evidence type="ECO:0000313" key="4">
    <source>
        <dbReference type="Proteomes" id="UP000595895"/>
    </source>
</evidence>
<dbReference type="RefSeq" id="WP_200275782.1">
    <property type="nucleotide sequence ID" value="NZ_CP066802.1"/>
</dbReference>
<feature type="compositionally biased region" description="Basic and acidic residues" evidence="1">
    <location>
        <begin position="8"/>
        <end position="21"/>
    </location>
</feature>
<evidence type="ECO:0000313" key="3">
    <source>
        <dbReference type="EMBL" id="QQM67308.1"/>
    </source>
</evidence>
<proteinExistence type="predicted"/>
<feature type="transmembrane region" description="Helical" evidence="2">
    <location>
        <begin position="36"/>
        <end position="52"/>
    </location>
</feature>
<feature type="region of interest" description="Disordered" evidence="1">
    <location>
        <begin position="1"/>
        <end position="26"/>
    </location>
</feature>
<sequence>MNHNLDLSQKEHNVNDTHDTSLTEYESLDSPDWKDGAAALGVILGLCALVAII</sequence>
<evidence type="ECO:0000256" key="2">
    <source>
        <dbReference type="SAM" id="Phobius"/>
    </source>
</evidence>
<name>A0A7T7M9C5_9ACTO</name>
<reference evidence="3 4" key="1">
    <citation type="submission" date="2020-12" db="EMBL/GenBank/DDBJ databases">
        <authorList>
            <person name="Zhou J."/>
        </authorList>
    </citation>
    <scope>NUCLEOTIDE SEQUENCE [LARGE SCALE GENOMIC DNA]</scope>
    <source>
        <strain evidence="3 4">CCUG 61299</strain>
    </source>
</reference>
<dbReference type="EMBL" id="CP066802">
    <property type="protein sequence ID" value="QQM67308.1"/>
    <property type="molecule type" value="Genomic_DNA"/>
</dbReference>
<dbReference type="Proteomes" id="UP000595895">
    <property type="component" value="Chromosome"/>
</dbReference>
<protein>
    <submittedName>
        <fullName evidence="3">Uncharacterized protein</fullName>
    </submittedName>
</protein>
<keyword evidence="2" id="KW-1133">Transmembrane helix</keyword>
<evidence type="ECO:0000256" key="1">
    <source>
        <dbReference type="SAM" id="MobiDB-lite"/>
    </source>
</evidence>
<keyword evidence="2" id="KW-0812">Transmembrane</keyword>
<gene>
    <name evidence="3" type="ORF">JG540_09995</name>
</gene>
<accession>A0A7T7M9C5</accession>
<keyword evidence="4" id="KW-1185">Reference proteome</keyword>
<organism evidence="3 4">
    <name type="scientific">Actinomyces weissii</name>
    <dbReference type="NCBI Taxonomy" id="675090"/>
    <lineage>
        <taxon>Bacteria</taxon>
        <taxon>Bacillati</taxon>
        <taxon>Actinomycetota</taxon>
        <taxon>Actinomycetes</taxon>
        <taxon>Actinomycetales</taxon>
        <taxon>Actinomycetaceae</taxon>
        <taxon>Actinomyces</taxon>
    </lineage>
</organism>
<keyword evidence="2" id="KW-0472">Membrane</keyword>